<dbReference type="RefSeq" id="XP_056685986.1">
    <property type="nucleotide sequence ID" value="XM_056830008.1"/>
</dbReference>
<name>A0ABM3QRJ5_SPIOL</name>
<accession>A0ABM3QRJ5</accession>
<organism evidence="2 3">
    <name type="scientific">Spinacia oleracea</name>
    <name type="common">Spinach</name>
    <dbReference type="NCBI Taxonomy" id="3562"/>
    <lineage>
        <taxon>Eukaryota</taxon>
        <taxon>Viridiplantae</taxon>
        <taxon>Streptophyta</taxon>
        <taxon>Embryophyta</taxon>
        <taxon>Tracheophyta</taxon>
        <taxon>Spermatophyta</taxon>
        <taxon>Magnoliopsida</taxon>
        <taxon>eudicotyledons</taxon>
        <taxon>Gunneridae</taxon>
        <taxon>Pentapetalae</taxon>
        <taxon>Caryophyllales</taxon>
        <taxon>Chenopodiaceae</taxon>
        <taxon>Chenopodioideae</taxon>
        <taxon>Anserineae</taxon>
        <taxon>Spinacia</taxon>
    </lineage>
</organism>
<evidence type="ECO:0000313" key="2">
    <source>
        <dbReference type="Proteomes" id="UP000813463"/>
    </source>
</evidence>
<feature type="domain" description="Reverse transcriptase zinc-binding" evidence="1">
    <location>
        <begin position="33"/>
        <end position="79"/>
    </location>
</feature>
<reference evidence="3" key="2">
    <citation type="submission" date="2025-08" db="UniProtKB">
        <authorList>
            <consortium name="RefSeq"/>
        </authorList>
    </citation>
    <scope>IDENTIFICATION</scope>
    <source>
        <tissue evidence="3">Leaf</tissue>
    </source>
</reference>
<evidence type="ECO:0000313" key="3">
    <source>
        <dbReference type="RefSeq" id="XP_056685986.1"/>
    </source>
</evidence>
<dbReference type="Proteomes" id="UP000813463">
    <property type="component" value="Chromosome 5"/>
</dbReference>
<reference evidence="2" key="1">
    <citation type="journal article" date="2021" name="Nat. Commun.">
        <title>Genomic analyses provide insights into spinach domestication and the genetic basis of agronomic traits.</title>
        <authorList>
            <person name="Cai X."/>
            <person name="Sun X."/>
            <person name="Xu C."/>
            <person name="Sun H."/>
            <person name="Wang X."/>
            <person name="Ge C."/>
            <person name="Zhang Z."/>
            <person name="Wang Q."/>
            <person name="Fei Z."/>
            <person name="Jiao C."/>
            <person name="Wang Q."/>
        </authorList>
    </citation>
    <scope>NUCLEOTIDE SEQUENCE [LARGE SCALE GENOMIC DNA]</scope>
    <source>
        <strain evidence="2">cv. Varoflay</strain>
    </source>
</reference>
<keyword evidence="2" id="KW-1185">Reference proteome</keyword>
<protein>
    <recommendedName>
        <fullName evidence="1">Reverse transcriptase zinc-binding domain-containing protein</fullName>
    </recommendedName>
</protein>
<dbReference type="PANTHER" id="PTHR33116:SF84">
    <property type="entry name" value="RNA-DIRECTED DNA POLYMERASE"/>
    <property type="match status" value="1"/>
</dbReference>
<dbReference type="Pfam" id="PF13966">
    <property type="entry name" value="zf-RVT"/>
    <property type="match status" value="1"/>
</dbReference>
<dbReference type="InterPro" id="IPR026960">
    <property type="entry name" value="RVT-Znf"/>
</dbReference>
<dbReference type="GeneID" id="130461794"/>
<dbReference type="PANTHER" id="PTHR33116">
    <property type="entry name" value="REVERSE TRANSCRIPTASE ZINC-BINDING DOMAIN-CONTAINING PROTEIN-RELATED-RELATED"/>
    <property type="match status" value="1"/>
</dbReference>
<proteinExistence type="predicted"/>
<evidence type="ECO:0000259" key="1">
    <source>
        <dbReference type="Pfam" id="PF13966"/>
    </source>
</evidence>
<sequence length="169" mass="19007">MQGSYSPGGWVGRITLCRRVGTLLEKSTEDCKVTMTRLYTADRIQKWGISCSDNCVVCSTDKETIDHLFFKCPVSAAVWHKVLLGIGVDKGSSGFTNELEVVTKRSRKTGDISKLYVMCFIEAVYQLWLNRNAIVFEQSGKTIESLAKEILFRVSCRCTDSLKEKIAYV</sequence>
<gene>
    <name evidence="3" type="primary">LOC130461794</name>
</gene>